<dbReference type="GO" id="GO:0051082">
    <property type="term" value="F:unfolded protein binding"/>
    <property type="evidence" value="ECO:0007669"/>
    <property type="project" value="TreeGrafter"/>
</dbReference>
<feature type="region of interest" description="Disordered" evidence="6">
    <location>
        <begin position="1"/>
        <end position="42"/>
    </location>
</feature>
<dbReference type="PRINTS" id="PR00773">
    <property type="entry name" value="GRPEPROTEIN"/>
</dbReference>
<feature type="compositionally biased region" description="Low complexity" evidence="6">
    <location>
        <begin position="26"/>
        <end position="42"/>
    </location>
</feature>
<evidence type="ECO:0000256" key="5">
    <source>
        <dbReference type="RuleBase" id="RU004478"/>
    </source>
</evidence>
<reference evidence="7" key="2">
    <citation type="submission" date="2020-09" db="EMBL/GenBank/DDBJ databases">
        <authorList>
            <person name="Sun Q."/>
            <person name="Kim S."/>
        </authorList>
    </citation>
    <scope>NUCLEOTIDE SEQUENCE</scope>
    <source>
        <strain evidence="7">KCTC 23224</strain>
    </source>
</reference>
<protein>
    <recommendedName>
        <fullName evidence="3 4">Protein GrpE</fullName>
    </recommendedName>
    <alternativeName>
        <fullName evidence="3">HSP-70 cofactor</fullName>
    </alternativeName>
</protein>
<dbReference type="GO" id="GO:0005737">
    <property type="term" value="C:cytoplasm"/>
    <property type="evidence" value="ECO:0007669"/>
    <property type="project" value="UniProtKB-SubCell"/>
</dbReference>
<dbReference type="PANTHER" id="PTHR21237:SF23">
    <property type="entry name" value="GRPE PROTEIN HOMOLOG, MITOCHONDRIAL"/>
    <property type="match status" value="1"/>
</dbReference>
<evidence type="ECO:0000256" key="2">
    <source>
        <dbReference type="ARBA" id="ARBA00023186"/>
    </source>
</evidence>
<gene>
    <name evidence="3 7" type="primary">grpE</name>
    <name evidence="7" type="ORF">GCM10008106_27780</name>
</gene>
<dbReference type="AlphaFoldDB" id="A0A8J3G623"/>
<dbReference type="PANTHER" id="PTHR21237">
    <property type="entry name" value="GRPE PROTEIN"/>
    <property type="match status" value="1"/>
</dbReference>
<dbReference type="GO" id="GO:0042803">
    <property type="term" value="F:protein homodimerization activity"/>
    <property type="evidence" value="ECO:0007669"/>
    <property type="project" value="InterPro"/>
</dbReference>
<evidence type="ECO:0000256" key="1">
    <source>
        <dbReference type="ARBA" id="ARBA00009054"/>
    </source>
</evidence>
<keyword evidence="3 4" id="KW-0346">Stress response</keyword>
<comment type="similarity">
    <text evidence="1 3 5">Belongs to the GrpE family.</text>
</comment>
<evidence type="ECO:0000313" key="7">
    <source>
        <dbReference type="EMBL" id="GHB45249.1"/>
    </source>
</evidence>
<keyword evidence="8" id="KW-1185">Reference proteome</keyword>
<organism evidence="7 8">
    <name type="scientific">Mongoliitalea lutea</name>
    <dbReference type="NCBI Taxonomy" id="849756"/>
    <lineage>
        <taxon>Bacteria</taxon>
        <taxon>Pseudomonadati</taxon>
        <taxon>Bacteroidota</taxon>
        <taxon>Cytophagia</taxon>
        <taxon>Cytophagales</taxon>
        <taxon>Cyclobacteriaceae</taxon>
        <taxon>Mongoliitalea</taxon>
    </lineage>
</organism>
<dbReference type="SUPFAM" id="SSF51064">
    <property type="entry name" value="Head domain of nucleotide exchange factor GrpE"/>
    <property type="match status" value="1"/>
</dbReference>
<dbReference type="GO" id="GO:0000774">
    <property type="term" value="F:adenyl-nucleotide exchange factor activity"/>
    <property type="evidence" value="ECO:0007669"/>
    <property type="project" value="InterPro"/>
</dbReference>
<evidence type="ECO:0000256" key="3">
    <source>
        <dbReference type="HAMAP-Rule" id="MF_01151"/>
    </source>
</evidence>
<feature type="compositionally biased region" description="Basic and acidic residues" evidence="6">
    <location>
        <begin position="1"/>
        <end position="25"/>
    </location>
</feature>
<dbReference type="CDD" id="cd00446">
    <property type="entry name" value="GrpE"/>
    <property type="match status" value="1"/>
</dbReference>
<keyword evidence="3" id="KW-0963">Cytoplasm</keyword>
<reference evidence="7" key="1">
    <citation type="journal article" date="2014" name="Int. J. Syst. Evol. Microbiol.">
        <title>Complete genome sequence of Corynebacterium casei LMG S-19264T (=DSM 44701T), isolated from a smear-ripened cheese.</title>
        <authorList>
            <consortium name="US DOE Joint Genome Institute (JGI-PGF)"/>
            <person name="Walter F."/>
            <person name="Albersmeier A."/>
            <person name="Kalinowski J."/>
            <person name="Ruckert C."/>
        </authorList>
    </citation>
    <scope>NUCLEOTIDE SEQUENCE</scope>
    <source>
        <strain evidence="7">KCTC 23224</strain>
    </source>
</reference>
<dbReference type="PROSITE" id="PS01071">
    <property type="entry name" value="GRPE"/>
    <property type="match status" value="1"/>
</dbReference>
<comment type="subunit">
    <text evidence="3">Homodimer.</text>
</comment>
<dbReference type="GO" id="GO:0051087">
    <property type="term" value="F:protein-folding chaperone binding"/>
    <property type="evidence" value="ECO:0007669"/>
    <property type="project" value="InterPro"/>
</dbReference>
<evidence type="ECO:0000256" key="4">
    <source>
        <dbReference type="RuleBase" id="RU000639"/>
    </source>
</evidence>
<dbReference type="InterPro" id="IPR013805">
    <property type="entry name" value="GrpE_CC"/>
</dbReference>
<evidence type="ECO:0000256" key="6">
    <source>
        <dbReference type="SAM" id="MobiDB-lite"/>
    </source>
</evidence>
<proteinExistence type="inferred from homology"/>
<dbReference type="Gene3D" id="3.90.20.20">
    <property type="match status" value="1"/>
</dbReference>
<dbReference type="InterPro" id="IPR009012">
    <property type="entry name" value="GrpE_head"/>
</dbReference>
<comment type="function">
    <text evidence="3 4">Participates actively in the response to hyperosmotic and heat shock by preventing the aggregation of stress-denatured proteins, in association with DnaK and GrpE. It is the nucleotide exchange factor for DnaK and may function as a thermosensor. Unfolded proteins bind initially to DnaJ; upon interaction with the DnaJ-bound protein, DnaK hydrolyzes its bound ATP, resulting in the formation of a stable complex. GrpE releases ADP from DnaK; ATP binding to DnaK triggers the release of the substrate protein, thus completing the reaction cycle. Several rounds of ATP-dependent interactions between DnaJ, DnaK and GrpE are required for fully efficient folding.</text>
</comment>
<dbReference type="Gene3D" id="2.30.22.10">
    <property type="entry name" value="Head domain of nucleotide exchange factor GrpE"/>
    <property type="match status" value="1"/>
</dbReference>
<dbReference type="Pfam" id="PF01025">
    <property type="entry name" value="GrpE"/>
    <property type="match status" value="1"/>
</dbReference>
<evidence type="ECO:0000313" key="8">
    <source>
        <dbReference type="Proteomes" id="UP000642809"/>
    </source>
</evidence>
<name>A0A8J3G623_9BACT</name>
<dbReference type="HAMAP" id="MF_01151">
    <property type="entry name" value="GrpE"/>
    <property type="match status" value="1"/>
</dbReference>
<dbReference type="InterPro" id="IPR000740">
    <property type="entry name" value="GrpE"/>
</dbReference>
<dbReference type="RefSeq" id="WP_229800645.1">
    <property type="nucleotide sequence ID" value="NZ_BMYF01000018.1"/>
</dbReference>
<keyword evidence="2 3" id="KW-0143">Chaperone</keyword>
<comment type="subcellular location">
    <subcellularLocation>
        <location evidence="3">Cytoplasm</location>
    </subcellularLocation>
</comment>
<accession>A0A8J3G623</accession>
<dbReference type="EMBL" id="BMYF01000018">
    <property type="protein sequence ID" value="GHB45249.1"/>
    <property type="molecule type" value="Genomic_DNA"/>
</dbReference>
<dbReference type="Proteomes" id="UP000642809">
    <property type="component" value="Unassembled WGS sequence"/>
</dbReference>
<dbReference type="GO" id="GO:0006457">
    <property type="term" value="P:protein folding"/>
    <property type="evidence" value="ECO:0007669"/>
    <property type="project" value="InterPro"/>
</dbReference>
<sequence length="194" mass="21770">MEKDIMNEEHVNSATKEMNEQEHVTTENVSSSDSSNSVEENTNVSEIEKLQLEVADAKDKYIRLYSEFENFRRRTAKEKIDLIKTASEDVLKEIIPVVDDFERAFKASESENNAANVREGNLLVFNKLVKVLEGKGLQVMTDIIGKPFDADTQEAITQIPAPTEDMKGKVIDVVEKGYTLGDKVVRYAKVVIGA</sequence>
<comment type="caution">
    <text evidence="7">The sequence shown here is derived from an EMBL/GenBank/DDBJ whole genome shotgun (WGS) entry which is preliminary data.</text>
</comment>
<dbReference type="SUPFAM" id="SSF58014">
    <property type="entry name" value="Coiled-coil domain of nucleotide exchange factor GrpE"/>
    <property type="match status" value="1"/>
</dbReference>